<dbReference type="Gene3D" id="1.20.900.10">
    <property type="entry name" value="Dbl homology (DH) domain"/>
    <property type="match status" value="1"/>
</dbReference>
<dbReference type="EMBL" id="GALX01004485">
    <property type="protein sequence ID" value="JAB63981.1"/>
    <property type="molecule type" value="Transcribed_RNA"/>
</dbReference>
<dbReference type="InterPro" id="IPR035899">
    <property type="entry name" value="DBL_dom_sf"/>
</dbReference>
<feature type="compositionally biased region" description="Polar residues" evidence="1">
    <location>
        <begin position="501"/>
        <end position="510"/>
    </location>
</feature>
<dbReference type="GO" id="GO:0005737">
    <property type="term" value="C:cytoplasm"/>
    <property type="evidence" value="ECO:0007669"/>
    <property type="project" value="TreeGrafter"/>
</dbReference>
<evidence type="ECO:0000313" key="3">
    <source>
        <dbReference type="EMBL" id="JAB63981.1"/>
    </source>
</evidence>
<feature type="compositionally biased region" description="Polar residues" evidence="1">
    <location>
        <begin position="581"/>
        <end position="601"/>
    </location>
</feature>
<dbReference type="PANTHER" id="PTHR45872">
    <property type="entry name" value="RHO GUANINE NUCLEOTIDE EXCHANGE FACTOR 2, ISOFORM D"/>
    <property type="match status" value="1"/>
</dbReference>
<organism evidence="3">
    <name type="scientific">Anoplophora glabripennis</name>
    <name type="common">Asian longhorn beetle</name>
    <name type="synonym">Anoplophora nobilis</name>
    <dbReference type="NCBI Taxonomy" id="217634"/>
    <lineage>
        <taxon>Eukaryota</taxon>
        <taxon>Metazoa</taxon>
        <taxon>Ecdysozoa</taxon>
        <taxon>Arthropoda</taxon>
        <taxon>Hexapoda</taxon>
        <taxon>Insecta</taxon>
        <taxon>Pterygota</taxon>
        <taxon>Neoptera</taxon>
        <taxon>Endopterygota</taxon>
        <taxon>Coleoptera</taxon>
        <taxon>Polyphaga</taxon>
        <taxon>Cucujiformia</taxon>
        <taxon>Chrysomeloidea</taxon>
        <taxon>Cerambycidae</taxon>
        <taxon>Lamiinae</taxon>
        <taxon>Lamiini</taxon>
        <taxon>Anoplophora</taxon>
    </lineage>
</organism>
<evidence type="ECO:0000259" key="2">
    <source>
        <dbReference type="PROSITE" id="PS50010"/>
    </source>
</evidence>
<dbReference type="Pfam" id="PF00621">
    <property type="entry name" value="RhoGEF"/>
    <property type="match status" value="1"/>
</dbReference>
<dbReference type="SMART" id="SM00325">
    <property type="entry name" value="RhoGEF"/>
    <property type="match status" value="1"/>
</dbReference>
<feature type="region of interest" description="Disordered" evidence="1">
    <location>
        <begin position="193"/>
        <end position="298"/>
    </location>
</feature>
<sequence>MWSKQADTRNSNKNMTSFKNKITNRKRRNSKSRNPANDSVDSVETDLNSSSSKQSEDKKKQPKPSKNRGRNRSKKDTNAGADKTNVQDSKNCKESVSCGSNGDVTLLIDKDLETADVVLRNPNSDLNKRNVNNTLKRYSDSFVIENNGQNENGRIKLKENDLIPPVLTRAVSGFFVIDHARKAKRFSDLFRPSSTMKLSGSTESLKINNGKNTGKGENNGSVPTRNDVDKATKKLNQENNLKNKQKKKTENSSVKTASTKSTTKKEPVNTEPSYLKRVKSRIYKSKSDGATAQSKTDEVDAALKSKKLKPKKNLEINGRIPEDEVAVLTPNGLRKSLTHFDFRLTRQTSNLERIRPKAFGSKKSTDLVDETNISNEKPVLAKAKSSSAINLNLLRTRRNKILEQVAARCGAKDVQKEFDFIAFGSVNNVASLGSQTSLHKLPSWLHIHKEEQGDVKQGQPVSRSGSDRRPDAVREEGLKVQDSPSTTDSTHDASEKAEVSTPDSTTSLPATGSKRRINSNINRSESVKEQSEKRKQRRNISDPSHNTTGGDVDLDRQPGLSNTDSGSSSNSSISCNGRLSESPSNSVDTVGQTGPSRGNLDSDSDMDVEAEPWQSFVPPEELRNLPPHEKKRQDVINELFHTEGSHVRNLKVLYKIFYKKLQESQILKPEELNLMFPNIKEMLDLHTEINKAMRRRRKEDSIVKEIGDILVNMFDDRQGESLKKAAANFCERQQLALEFIKRRRERDSKFEPCCRNAKRSDSAGDCLFRVSFPRKCRGCRSTPFSSRDSSTV</sequence>
<reference evidence="3" key="1">
    <citation type="submission" date="2013-07" db="EMBL/GenBank/DDBJ databases">
        <title>Midgut Transcriptome Profiling of Anoplphora glabripennis, a Lignocellulose Degrading, Wood-Boring Cerambycid.</title>
        <authorList>
            <person name="Scully E.D."/>
            <person name="Hoover K."/>
            <person name="Carlson J.E."/>
            <person name="Tien M."/>
            <person name="Geib S.M."/>
        </authorList>
    </citation>
    <scope>NUCLEOTIDE SEQUENCE</scope>
</reference>
<feature type="compositionally biased region" description="Basic residues" evidence="1">
    <location>
        <begin position="22"/>
        <end position="31"/>
    </location>
</feature>
<protein>
    <submittedName>
        <fullName evidence="3">Rho guanine nucleotide exchange factor 12</fullName>
    </submittedName>
</protein>
<name>V5I8L3_ANOGL</name>
<dbReference type="PROSITE" id="PS50010">
    <property type="entry name" value="DH_2"/>
    <property type="match status" value="1"/>
</dbReference>
<feature type="compositionally biased region" description="Polar residues" evidence="1">
    <location>
        <begin position="193"/>
        <end position="205"/>
    </location>
</feature>
<feature type="compositionally biased region" description="Basic residues" evidence="1">
    <location>
        <begin position="60"/>
        <end position="73"/>
    </location>
</feature>
<feature type="compositionally biased region" description="Basic and acidic residues" evidence="1">
    <location>
        <begin position="489"/>
        <end position="498"/>
    </location>
</feature>
<gene>
    <name evidence="3" type="primary">ARHGC</name>
</gene>
<dbReference type="InterPro" id="IPR000219">
    <property type="entry name" value="DH_dom"/>
</dbReference>
<accession>V5I8L3</accession>
<feature type="compositionally biased region" description="Polar residues" evidence="1">
    <location>
        <begin position="35"/>
        <end position="48"/>
    </location>
</feature>
<feature type="compositionally biased region" description="Low complexity" evidence="1">
    <location>
        <begin position="206"/>
        <end position="220"/>
    </location>
</feature>
<proteinExistence type="predicted"/>
<feature type="compositionally biased region" description="Low complexity" evidence="1">
    <location>
        <begin position="251"/>
        <end position="261"/>
    </location>
</feature>
<dbReference type="SUPFAM" id="SSF48065">
    <property type="entry name" value="DBL homology domain (DH-domain)"/>
    <property type="match status" value="1"/>
</dbReference>
<evidence type="ECO:0000256" key="1">
    <source>
        <dbReference type="SAM" id="MobiDB-lite"/>
    </source>
</evidence>
<feature type="compositionally biased region" description="Low complexity" evidence="1">
    <location>
        <begin position="559"/>
        <end position="580"/>
    </location>
</feature>
<dbReference type="GO" id="GO:0007186">
    <property type="term" value="P:G protein-coupled receptor signaling pathway"/>
    <property type="evidence" value="ECO:0007669"/>
    <property type="project" value="TreeGrafter"/>
</dbReference>
<feature type="compositionally biased region" description="Basic and acidic residues" evidence="1">
    <location>
        <begin position="465"/>
        <end position="479"/>
    </location>
</feature>
<dbReference type="PANTHER" id="PTHR45872:SF2">
    <property type="entry name" value="RHO GUANINE NUCLEOTIDE EXCHANGE FACTOR 2, ISOFORM D"/>
    <property type="match status" value="1"/>
</dbReference>
<feature type="compositionally biased region" description="Basic and acidic residues" evidence="1">
    <location>
        <begin position="226"/>
        <end position="236"/>
    </location>
</feature>
<feature type="compositionally biased region" description="Polar residues" evidence="1">
    <location>
        <begin position="8"/>
        <end position="18"/>
    </location>
</feature>
<dbReference type="GO" id="GO:0005085">
    <property type="term" value="F:guanyl-nucleotide exchange factor activity"/>
    <property type="evidence" value="ECO:0007669"/>
    <property type="project" value="InterPro"/>
</dbReference>
<feature type="region of interest" description="Disordered" evidence="1">
    <location>
        <begin position="1"/>
        <end position="97"/>
    </location>
</feature>
<dbReference type="AlphaFoldDB" id="V5I8L3"/>
<dbReference type="GO" id="GO:0001664">
    <property type="term" value="F:G protein-coupled receptor binding"/>
    <property type="evidence" value="ECO:0007669"/>
    <property type="project" value="TreeGrafter"/>
</dbReference>
<feature type="domain" description="DH" evidence="2">
    <location>
        <begin position="631"/>
        <end position="750"/>
    </location>
</feature>
<feature type="region of interest" description="Disordered" evidence="1">
    <location>
        <begin position="450"/>
        <end position="610"/>
    </location>
</feature>